<feature type="transmembrane region" description="Helical" evidence="1">
    <location>
        <begin position="51"/>
        <end position="74"/>
    </location>
</feature>
<gene>
    <name evidence="2" type="ORF">FEN17_18500</name>
</gene>
<keyword evidence="1" id="KW-1133">Transmembrane helix</keyword>
<dbReference type="Proteomes" id="UP000306402">
    <property type="component" value="Unassembled WGS sequence"/>
</dbReference>
<reference evidence="2 3" key="1">
    <citation type="submission" date="2019-05" db="EMBL/GenBank/DDBJ databases">
        <authorList>
            <person name="Qu J.-H."/>
        </authorList>
    </citation>
    <scope>NUCLEOTIDE SEQUENCE [LARGE SCALE GENOMIC DNA]</scope>
    <source>
        <strain evidence="2 3">T17</strain>
    </source>
</reference>
<comment type="caution">
    <text evidence="2">The sequence shown here is derived from an EMBL/GenBank/DDBJ whole genome shotgun (WGS) entry which is preliminary data.</text>
</comment>
<dbReference type="RefSeq" id="WP_138366793.1">
    <property type="nucleotide sequence ID" value="NZ_VCEJ01000004.1"/>
</dbReference>
<protein>
    <submittedName>
        <fullName evidence="2">Uncharacterized protein</fullName>
    </submittedName>
</protein>
<name>A0A5R9KYN0_9BACT</name>
<dbReference type="OrthoDB" id="966099at2"/>
<dbReference type="EMBL" id="VCEJ01000004">
    <property type="protein sequence ID" value="TLV01422.1"/>
    <property type="molecule type" value="Genomic_DNA"/>
</dbReference>
<organism evidence="2 3">
    <name type="scientific">Dyadobacter luticola</name>
    <dbReference type="NCBI Taxonomy" id="1979387"/>
    <lineage>
        <taxon>Bacteria</taxon>
        <taxon>Pseudomonadati</taxon>
        <taxon>Bacteroidota</taxon>
        <taxon>Cytophagia</taxon>
        <taxon>Cytophagales</taxon>
        <taxon>Spirosomataceae</taxon>
        <taxon>Dyadobacter</taxon>
    </lineage>
</organism>
<keyword evidence="1" id="KW-0472">Membrane</keyword>
<evidence type="ECO:0000313" key="3">
    <source>
        <dbReference type="Proteomes" id="UP000306402"/>
    </source>
</evidence>
<accession>A0A5R9KYN0</accession>
<evidence type="ECO:0000256" key="1">
    <source>
        <dbReference type="SAM" id="Phobius"/>
    </source>
</evidence>
<keyword evidence="3" id="KW-1185">Reference proteome</keyword>
<keyword evidence="1" id="KW-0812">Transmembrane</keyword>
<dbReference type="AlphaFoldDB" id="A0A5R9KYN0"/>
<proteinExistence type="predicted"/>
<sequence>MFYDFNRHKQQPVHSEAVRMDDLARKYHEHRKACKRRLVGWKIQKMFRIPAAFRLAIFFTALGFGACYCLILVLPTSLTHRDEHSLVELTDTNQTIRAATESPKQQAFQHYLDSLERAFVADSILHSKQTIEDNAENNIHP</sequence>
<evidence type="ECO:0000313" key="2">
    <source>
        <dbReference type="EMBL" id="TLV01422.1"/>
    </source>
</evidence>